<name>A0A1N6JL16_9BACT</name>
<accession>A0A1N6JL16</accession>
<reference evidence="2 3" key="1">
    <citation type="submission" date="2016-11" db="EMBL/GenBank/DDBJ databases">
        <authorList>
            <person name="Jaros S."/>
            <person name="Januszkiewicz K."/>
            <person name="Wedrychowicz H."/>
        </authorList>
    </citation>
    <scope>NUCLEOTIDE SEQUENCE [LARGE SCALE GENOMIC DNA]</scope>
    <source>
        <strain evidence="2 3">DSM 24787</strain>
    </source>
</reference>
<dbReference type="RefSeq" id="WP_074241492.1">
    <property type="nucleotide sequence ID" value="NZ_FSRA01000002.1"/>
</dbReference>
<evidence type="ECO:0000256" key="1">
    <source>
        <dbReference type="SAM" id="SignalP"/>
    </source>
</evidence>
<evidence type="ECO:0008006" key="4">
    <source>
        <dbReference type="Google" id="ProtNLM"/>
    </source>
</evidence>
<dbReference type="OrthoDB" id="955414at2"/>
<gene>
    <name evidence="2" type="ORF">SAMN04488055_4120</name>
</gene>
<keyword evidence="1" id="KW-0732">Signal</keyword>
<keyword evidence="3" id="KW-1185">Reference proteome</keyword>
<protein>
    <recommendedName>
        <fullName evidence="4">Por secretion system C-terminal sorting domain-containing protein</fullName>
    </recommendedName>
</protein>
<feature type="chain" id="PRO_5012410379" description="Por secretion system C-terminal sorting domain-containing protein" evidence="1">
    <location>
        <begin position="29"/>
        <end position="154"/>
    </location>
</feature>
<evidence type="ECO:0000313" key="3">
    <source>
        <dbReference type="Proteomes" id="UP000185003"/>
    </source>
</evidence>
<sequence length="154" mass="17123">MKHSFVCTPKHILTLVAIVLGLSMQASAQSETFAYANNPGSGSKSARVAPEKNEMVRKGCKIDIQQEGAEQLRFLVQIDNPTGEKLTLFIKDANNNTLHKEALDVTSPKFVARYNLEKLEDGAYTFEIRNGKNKLEKAVDIKTQLMVNRVVSVE</sequence>
<dbReference type="AlphaFoldDB" id="A0A1N6JL16"/>
<dbReference type="Proteomes" id="UP000185003">
    <property type="component" value="Unassembled WGS sequence"/>
</dbReference>
<evidence type="ECO:0000313" key="2">
    <source>
        <dbReference type="EMBL" id="SIO44857.1"/>
    </source>
</evidence>
<feature type="signal peptide" evidence="1">
    <location>
        <begin position="1"/>
        <end position="28"/>
    </location>
</feature>
<dbReference type="EMBL" id="FSRA01000002">
    <property type="protein sequence ID" value="SIO44857.1"/>
    <property type="molecule type" value="Genomic_DNA"/>
</dbReference>
<organism evidence="2 3">
    <name type="scientific">Chitinophaga niabensis</name>
    <dbReference type="NCBI Taxonomy" id="536979"/>
    <lineage>
        <taxon>Bacteria</taxon>
        <taxon>Pseudomonadati</taxon>
        <taxon>Bacteroidota</taxon>
        <taxon>Chitinophagia</taxon>
        <taxon>Chitinophagales</taxon>
        <taxon>Chitinophagaceae</taxon>
        <taxon>Chitinophaga</taxon>
    </lineage>
</organism>
<proteinExistence type="predicted"/>